<gene>
    <name evidence="1" type="ORF">MON41_14440</name>
</gene>
<keyword evidence="2" id="KW-1185">Reference proteome</keyword>
<name>A0ABS9W6J6_9PROT</name>
<reference evidence="1 2" key="1">
    <citation type="submission" date="2022-03" db="EMBL/GenBank/DDBJ databases">
        <title>Complete genome analysis of Roseomonas KG 17.1 : a prolific producer of plant growth promoters.</title>
        <authorList>
            <person name="Saadouli I."/>
            <person name="Najjari A."/>
            <person name="Mosbah A."/>
            <person name="Ouzari H.I."/>
        </authorList>
    </citation>
    <scope>NUCLEOTIDE SEQUENCE [LARGE SCALE GENOMIC DNA]</scope>
    <source>
        <strain evidence="1 2">KG17-1</strain>
    </source>
</reference>
<comment type="caution">
    <text evidence="1">The sequence shown here is derived from an EMBL/GenBank/DDBJ whole genome shotgun (WGS) entry which is preliminary data.</text>
</comment>
<evidence type="ECO:0000313" key="1">
    <source>
        <dbReference type="EMBL" id="MCI0754923.1"/>
    </source>
</evidence>
<organism evidence="1 2">
    <name type="scientific">Teichococcus vastitatis</name>
    <dbReference type="NCBI Taxonomy" id="2307076"/>
    <lineage>
        <taxon>Bacteria</taxon>
        <taxon>Pseudomonadati</taxon>
        <taxon>Pseudomonadota</taxon>
        <taxon>Alphaproteobacteria</taxon>
        <taxon>Acetobacterales</taxon>
        <taxon>Roseomonadaceae</taxon>
        <taxon>Roseomonas</taxon>
    </lineage>
</organism>
<proteinExistence type="predicted"/>
<evidence type="ECO:0000313" key="2">
    <source>
        <dbReference type="Proteomes" id="UP001201985"/>
    </source>
</evidence>
<accession>A0ABS9W6J6</accession>
<sequence>MPTTEDTNEKMLRAIKAAEREIPEGWAIALVAFQPGTPNTANYIGNAPRHEMRVALAEVVARWNRSAAN</sequence>
<dbReference type="EMBL" id="JALBUU010000021">
    <property type="protein sequence ID" value="MCI0754923.1"/>
    <property type="molecule type" value="Genomic_DNA"/>
</dbReference>
<dbReference type="Proteomes" id="UP001201985">
    <property type="component" value="Unassembled WGS sequence"/>
</dbReference>
<dbReference type="RefSeq" id="WP_241793193.1">
    <property type="nucleotide sequence ID" value="NZ_JALBUU010000021.1"/>
</dbReference>
<protein>
    <submittedName>
        <fullName evidence="1">Uncharacterized protein</fullName>
    </submittedName>
</protein>